<dbReference type="Pfam" id="PF17849">
    <property type="entry name" value="OB_Dis3"/>
    <property type="match status" value="1"/>
</dbReference>
<feature type="domain" description="RNB" evidence="7">
    <location>
        <begin position="1005"/>
        <end position="1347"/>
    </location>
</feature>
<evidence type="ECO:0000256" key="1">
    <source>
        <dbReference type="ARBA" id="ARBA00022490"/>
    </source>
</evidence>
<dbReference type="Pfam" id="PF17877">
    <property type="entry name" value="Dis3l2_C_term"/>
    <property type="match status" value="1"/>
</dbReference>
<dbReference type="Gene3D" id="2.40.50.700">
    <property type="match status" value="1"/>
</dbReference>
<dbReference type="GO" id="GO:0000932">
    <property type="term" value="C:P-body"/>
    <property type="evidence" value="ECO:0007669"/>
    <property type="project" value="UniProtKB-SubCell"/>
</dbReference>
<dbReference type="FunFam" id="2.40.50.690:FF:000001">
    <property type="entry name" value="Cell wall biogenesis protein"/>
    <property type="match status" value="1"/>
</dbReference>
<feature type="region of interest" description="Disordered" evidence="6">
    <location>
        <begin position="785"/>
        <end position="820"/>
    </location>
</feature>
<keyword evidence="5" id="KW-0269">Exonuclease</keyword>
<dbReference type="PANTHER" id="PTHR23355">
    <property type="entry name" value="RIBONUCLEASE"/>
    <property type="match status" value="1"/>
</dbReference>
<keyword evidence="5" id="KW-0378">Hydrolase</keyword>
<dbReference type="Proteomes" id="UP000235392">
    <property type="component" value="Unassembled WGS sequence"/>
</dbReference>
<comment type="subcellular location">
    <subcellularLocation>
        <location evidence="5">Cytoplasm</location>
    </subcellularLocation>
    <subcellularLocation>
        <location evidence="5">Cytoplasm</location>
        <location evidence="5">P-body</location>
    </subcellularLocation>
</comment>
<dbReference type="InterPro" id="IPR041093">
    <property type="entry name" value="Dis3l2-like_C"/>
</dbReference>
<dbReference type="GO" id="GO:0046872">
    <property type="term" value="F:metal ion binding"/>
    <property type="evidence" value="ECO:0007669"/>
    <property type="project" value="UniProtKB-KW"/>
</dbReference>
<comment type="function">
    <text evidence="5">3'-5'-exoribonuclease that specifically recognizes RNAs polyuridylated at their 3' end and mediates their degradation. Component of an exosome-independent RNA degradation pathway that mediates degradation of cytoplasmic mRNAs that have been deadenylated and subsequently uridylated at their 3'.</text>
</comment>
<dbReference type="Gene3D" id="2.40.50.140">
    <property type="entry name" value="Nucleic acid-binding proteins"/>
    <property type="match status" value="1"/>
</dbReference>
<evidence type="ECO:0000256" key="6">
    <source>
        <dbReference type="SAM" id="MobiDB-lite"/>
    </source>
</evidence>
<keyword evidence="5" id="KW-0540">Nuclease</keyword>
<dbReference type="SMART" id="SM00955">
    <property type="entry name" value="RNB"/>
    <property type="match status" value="1"/>
</dbReference>
<dbReference type="Pfam" id="PF00773">
    <property type="entry name" value="RNB"/>
    <property type="match status" value="1"/>
</dbReference>
<keyword evidence="1 5" id="KW-0963">Cytoplasm</keyword>
<feature type="compositionally biased region" description="Basic and acidic residues" evidence="6">
    <location>
        <begin position="872"/>
        <end position="894"/>
    </location>
</feature>
<reference evidence="8 9" key="1">
    <citation type="submission" date="2017-11" db="EMBL/GenBank/DDBJ databases">
        <title>De novo assembly and phasing of dikaryotic genomes from two isolates of Puccinia coronata f. sp. avenae, the causal agent of oat crown rust.</title>
        <authorList>
            <person name="Miller M.E."/>
            <person name="Zhang Y."/>
            <person name="Omidvar V."/>
            <person name="Sperschneider J."/>
            <person name="Schwessinger B."/>
            <person name="Raley C."/>
            <person name="Palmer J.M."/>
            <person name="Garnica D."/>
            <person name="Upadhyaya N."/>
            <person name="Rathjen J."/>
            <person name="Taylor J.M."/>
            <person name="Park R.F."/>
            <person name="Dodds P.N."/>
            <person name="Hirsch C.D."/>
            <person name="Kianian S.F."/>
            <person name="Figueroa M."/>
        </authorList>
    </citation>
    <scope>NUCLEOTIDE SEQUENCE [LARGE SCALE GENOMIC DNA]</scope>
    <source>
        <strain evidence="8">12SD80</strain>
    </source>
</reference>
<dbReference type="FunFam" id="2.40.50.700:FF:000002">
    <property type="entry name" value="Cell wall biogenesis protein"/>
    <property type="match status" value="1"/>
</dbReference>
<feature type="region of interest" description="Disordered" evidence="6">
    <location>
        <begin position="493"/>
        <end position="517"/>
    </location>
</feature>
<comment type="similarity">
    <text evidence="5">Belongs to the RNR ribonuclease family. DIS3L2 subfamily.</text>
</comment>
<feature type="compositionally biased region" description="Basic and acidic residues" evidence="6">
    <location>
        <begin position="809"/>
        <end position="818"/>
    </location>
</feature>
<feature type="compositionally biased region" description="Polar residues" evidence="6">
    <location>
        <begin position="174"/>
        <end position="192"/>
    </location>
</feature>
<dbReference type="EC" id="3.1.13.-" evidence="5"/>
<keyword evidence="2 5" id="KW-0479">Metal-binding</keyword>
<dbReference type="InterPro" id="IPR001900">
    <property type="entry name" value="RNase_II/R"/>
</dbReference>
<evidence type="ECO:0000259" key="7">
    <source>
        <dbReference type="SMART" id="SM00955"/>
    </source>
</evidence>
<dbReference type="SUPFAM" id="SSF50249">
    <property type="entry name" value="Nucleic acid-binding proteins"/>
    <property type="match status" value="3"/>
</dbReference>
<proteinExistence type="inferred from homology"/>
<feature type="site" description="Important for catalytic activity" evidence="5">
    <location>
        <position position="1025"/>
    </location>
</feature>
<dbReference type="GO" id="GO:1990074">
    <property type="term" value="P:polyuridylation-dependent mRNA catabolic process"/>
    <property type="evidence" value="ECO:0007669"/>
    <property type="project" value="UniProtKB-UniRule"/>
</dbReference>
<dbReference type="InterPro" id="IPR028591">
    <property type="entry name" value="DIS3L2"/>
</dbReference>
<keyword evidence="5" id="KW-0464">Manganese</keyword>
<evidence type="ECO:0000256" key="5">
    <source>
        <dbReference type="HAMAP-Rule" id="MF_03045"/>
    </source>
</evidence>
<dbReference type="InterPro" id="IPR050180">
    <property type="entry name" value="RNR_Ribonuclease"/>
</dbReference>
<keyword evidence="4 5" id="KW-0694">RNA-binding</keyword>
<evidence type="ECO:0000256" key="4">
    <source>
        <dbReference type="ARBA" id="ARBA00022884"/>
    </source>
</evidence>
<comment type="cofactor">
    <cofactor evidence="5">
        <name>Mg(2+)</name>
        <dbReference type="ChEBI" id="CHEBI:18420"/>
    </cofactor>
    <cofactor evidence="5">
        <name>Mn(2+)</name>
        <dbReference type="ChEBI" id="CHEBI:29035"/>
    </cofactor>
</comment>
<feature type="binding site" evidence="5">
    <location>
        <position position="1017"/>
    </location>
    <ligand>
        <name>Mg(2+)</name>
        <dbReference type="ChEBI" id="CHEBI:18420"/>
    </ligand>
</feature>
<dbReference type="GO" id="GO:0000175">
    <property type="term" value="F:3'-5'-RNA exonuclease activity"/>
    <property type="evidence" value="ECO:0007669"/>
    <property type="project" value="UniProtKB-UniRule"/>
</dbReference>
<feature type="region of interest" description="Disordered" evidence="6">
    <location>
        <begin position="868"/>
        <end position="894"/>
    </location>
</feature>
<keyword evidence="3 5" id="KW-0460">Magnesium</keyword>
<dbReference type="Gene3D" id="2.40.50.690">
    <property type="match status" value="1"/>
</dbReference>
<dbReference type="PANTHER" id="PTHR23355:SF9">
    <property type="entry name" value="DIS3-LIKE EXONUCLEASE 2"/>
    <property type="match status" value="1"/>
</dbReference>
<dbReference type="GO" id="GO:0000956">
    <property type="term" value="P:nuclear-transcribed mRNA catabolic process"/>
    <property type="evidence" value="ECO:0007669"/>
    <property type="project" value="UniProtKB-UniRule"/>
</dbReference>
<evidence type="ECO:0000256" key="2">
    <source>
        <dbReference type="ARBA" id="ARBA00022723"/>
    </source>
</evidence>
<evidence type="ECO:0000256" key="3">
    <source>
        <dbReference type="ARBA" id="ARBA00022842"/>
    </source>
</evidence>
<evidence type="ECO:0000313" key="8">
    <source>
        <dbReference type="EMBL" id="PLW43404.1"/>
    </source>
</evidence>
<dbReference type="HAMAP" id="MF_03045">
    <property type="entry name" value="DIS3L2"/>
    <property type="match status" value="1"/>
</dbReference>
<comment type="caution">
    <text evidence="8">The sequence shown here is derived from an EMBL/GenBank/DDBJ whole genome shotgun (WGS) entry which is preliminary data.</text>
</comment>
<feature type="compositionally biased region" description="Basic residues" evidence="6">
    <location>
        <begin position="193"/>
        <end position="202"/>
    </location>
</feature>
<name>A0A2N5V097_9BASI</name>
<dbReference type="GO" id="GO:0003723">
    <property type="term" value="F:RNA binding"/>
    <property type="evidence" value="ECO:0007669"/>
    <property type="project" value="UniProtKB-KW"/>
</dbReference>
<organism evidence="8 9">
    <name type="scientific">Puccinia coronata f. sp. avenae</name>
    <dbReference type="NCBI Taxonomy" id="200324"/>
    <lineage>
        <taxon>Eukaryota</taxon>
        <taxon>Fungi</taxon>
        <taxon>Dikarya</taxon>
        <taxon>Basidiomycota</taxon>
        <taxon>Pucciniomycotina</taxon>
        <taxon>Pucciniomycetes</taxon>
        <taxon>Pucciniales</taxon>
        <taxon>Pucciniaceae</taxon>
        <taxon>Puccinia</taxon>
    </lineage>
</organism>
<accession>A0A2N5V097</accession>
<feature type="region of interest" description="Disordered" evidence="6">
    <location>
        <begin position="553"/>
        <end position="575"/>
    </location>
</feature>
<protein>
    <recommendedName>
        <fullName evidence="5">DIS3-like exonuclease 2</fullName>
        <ecNumber evidence="5">3.1.13.-</ecNumber>
    </recommendedName>
</protein>
<feature type="region of interest" description="Disordered" evidence="6">
    <location>
        <begin position="153"/>
        <end position="316"/>
    </location>
</feature>
<dbReference type="InterPro" id="IPR022966">
    <property type="entry name" value="RNase_II/R_CS"/>
</dbReference>
<feature type="compositionally biased region" description="Polar residues" evidence="6">
    <location>
        <begin position="232"/>
        <end position="246"/>
    </location>
</feature>
<dbReference type="PROSITE" id="PS01175">
    <property type="entry name" value="RIBONUCLEASE_II"/>
    <property type="match status" value="1"/>
</dbReference>
<feature type="binding site" evidence="5">
    <location>
        <position position="1026"/>
    </location>
    <ligand>
        <name>Mg(2+)</name>
        <dbReference type="ChEBI" id="CHEBI:18420"/>
    </ligand>
</feature>
<dbReference type="EMBL" id="PGCI01000068">
    <property type="protein sequence ID" value="PLW43404.1"/>
    <property type="molecule type" value="Genomic_DNA"/>
</dbReference>
<evidence type="ECO:0000313" key="9">
    <source>
        <dbReference type="Proteomes" id="UP000235392"/>
    </source>
</evidence>
<gene>
    <name evidence="8" type="ORF">PCASD_07491</name>
</gene>
<dbReference type="InterPro" id="IPR041505">
    <property type="entry name" value="Dis3_CSD2"/>
</dbReference>
<sequence>MRLNKTKQNRQNDFNSISAVFSGLRYINPTVLRLSHHCRSAYQVSSISSINSATGLSTLKLVDALGVLLHTLFSLFDHSSTRHTPPPHYLSLLSGRSPLLFISSPVSAELLALPAESRCLLHYYRPSSFPQAVSLLAPGSRPVHRLFDRSYNTKNHWSSRPQPPAISPRIPFVTYNNSDQYSSTASNGNGNRSGRKTNSRPHSRNEGRRDISAGNKNPSTGPATAADHDSPPGQNNQRRGSTQRAGNPTGRKPNDPASNQARRASDVGPSSGGDNTLSGSIHAPKGRMQSGSQRKPSIDKNAGSKSTLNPNAGGFQPGALSSIMDVDAEVLVTPTPGQTHFNHESLQRPASNFAGGFIGELPDNAGAFARLTGLNNARGFAFPGGNTLSNNHLAQQLMQQQQMQFLNNNFSGPGSLSGLNDLQATVQQQALQVVQMQAALQAAQAQGNHANVPRFSNVDVMSPLSESLQIQQQLEMLRHQQEALMNRFGDLHTNTPPDRSQPVHRRGQSAQVGGGQSNASNAFGAMGRFGLDGAGAFNQGMVGNDNFANSMVNGGSANPKGHGRRHSVQVSSNTGSNNHQQLGFPGQNFQFPPASVPSSTFSTYLANPVGSDLDFGMVGFSNNGSGAQGHRRGHSKASSISNIGGFNMDFGAQASTDLNQAQMQLQQLAQFRAASGHTRVPSFGFQNPMNLGPGQSNVGQGSQQMRKSLFAPYLPQASIPPLLAAGKLVIGVLRVNKRNRSDAYVATDSLDSDIYICGSKDRNRALEGDVVAVELLDVDEVWGTKKEKEEKKRKKEENQAFDSRVQQNNRREDKKRDDVEVEGQGLTLFEEEEVNDEQRPNFAGHIVAVVERMPGQLFSGTLGLLRPSSAATKEKQEAERREREGVDLRGGQREEQRPKIVWHRPTDKRVPLIAIPVDQAPADFLADPNKYASTLFIAGIKRWPITSLHPFGTLVEELGPIGDIEVETNALLKDCNFTSEEFSENVVKCLPPLPWTIPEREYEVRRDFRNQIVFTIDGATARDLDDALHISKNDDGTYEVGVHIADVTHFVKPGTALDREARKRATTVYLVQRAVPMLPPSLSEHLCSLSPGQDKLTFSAVFKMTPQGRVIDTWFGKSIICSSAKLTYDSVQQVITDDAMTPDLKIEKEGVTAPQICDSLKALGQLSRQMRARRFEEGCLRIDNIRLDIKLDEEGLPDDCSVVLGDEAKQLVEEFMLLANTAVAKKIAAGLPEQAMLRRHEAPIERRLEGFAKRAAQMGFEVDTSSAGALMKSINSMEQAGKAPHFVLQLLSTKAMVRAKYFCGGALDIAKWSHYALNLPVYTHFTSPIRRFADVVVHRQLEAVLSNSCDVKFTMDPDSISKCAQFCNVKKHAARLAEEQSQHLFLCVLIADLTAKYGPVIRSANVIGVWDEAFDVAVPDFGIEKRVHVDQMPIDNHVHDEHANTLKLYWKQGVDVIAHLSEHSTDAHLNSIRHHTERHAKLMEASSQSVQAESALFEDDEDDVVQHPLKGGSGQMGELTEREKKSAQRLKSAEMARAKGKLDLEWEGVEKIEAAPGVTHCVQTIKELQTVPVIITADTTKSPPVLKIFAVNPFA</sequence>
<dbReference type="InterPro" id="IPR012340">
    <property type="entry name" value="NA-bd_OB-fold"/>
</dbReference>
<feature type="compositionally biased region" description="Basic and acidic residues" evidence="6">
    <location>
        <begin position="785"/>
        <end position="798"/>
    </location>
</feature>